<comment type="subcellular location">
    <subcellularLocation>
        <location evidence="1">Endoplasmic reticulum membrane</location>
        <topology evidence="1">Single-pass membrane protein</topology>
    </subcellularLocation>
</comment>
<evidence type="ECO:0000256" key="7">
    <source>
        <dbReference type="ARBA" id="ARBA00022892"/>
    </source>
</evidence>
<gene>
    <name evidence="11" type="ORF">Sango_1109900</name>
</gene>
<evidence type="ECO:0000256" key="4">
    <source>
        <dbReference type="ARBA" id="ARBA00022692"/>
    </source>
</evidence>
<reference evidence="11" key="2">
    <citation type="journal article" date="2024" name="Plant">
        <title>Genomic evolution and insights into agronomic trait innovations of Sesamum species.</title>
        <authorList>
            <person name="Miao H."/>
            <person name="Wang L."/>
            <person name="Qu L."/>
            <person name="Liu H."/>
            <person name="Sun Y."/>
            <person name="Le M."/>
            <person name="Wang Q."/>
            <person name="Wei S."/>
            <person name="Zheng Y."/>
            <person name="Lin W."/>
            <person name="Duan Y."/>
            <person name="Cao H."/>
            <person name="Xiong S."/>
            <person name="Wang X."/>
            <person name="Wei L."/>
            <person name="Li C."/>
            <person name="Ma Q."/>
            <person name="Ju M."/>
            <person name="Zhao R."/>
            <person name="Li G."/>
            <person name="Mu C."/>
            <person name="Tian Q."/>
            <person name="Mei H."/>
            <person name="Zhang T."/>
            <person name="Gao T."/>
            <person name="Zhang H."/>
        </authorList>
    </citation>
    <scope>NUCLEOTIDE SEQUENCE</scope>
    <source>
        <strain evidence="11">K16</strain>
    </source>
</reference>
<dbReference type="Pfam" id="PF00400">
    <property type="entry name" value="WD40"/>
    <property type="match status" value="2"/>
</dbReference>
<comment type="caution">
    <text evidence="11">The sequence shown here is derived from an EMBL/GenBank/DDBJ whole genome shotgun (WGS) entry which is preliminary data.</text>
</comment>
<dbReference type="GO" id="GO:0015031">
    <property type="term" value="P:protein transport"/>
    <property type="evidence" value="ECO:0007669"/>
    <property type="project" value="UniProtKB-KW"/>
</dbReference>
<evidence type="ECO:0000256" key="5">
    <source>
        <dbReference type="ARBA" id="ARBA00022737"/>
    </source>
</evidence>
<reference evidence="11" key="1">
    <citation type="submission" date="2020-06" db="EMBL/GenBank/DDBJ databases">
        <authorList>
            <person name="Li T."/>
            <person name="Hu X."/>
            <person name="Zhang T."/>
            <person name="Song X."/>
            <person name="Zhang H."/>
            <person name="Dai N."/>
            <person name="Sheng W."/>
            <person name="Hou X."/>
            <person name="Wei L."/>
        </authorList>
    </citation>
    <scope>NUCLEOTIDE SEQUENCE</scope>
    <source>
        <strain evidence="11">K16</strain>
        <tissue evidence="11">Leaf</tissue>
    </source>
</reference>
<keyword evidence="10" id="KW-0472">Membrane</keyword>
<keyword evidence="3" id="KW-0853">WD repeat</keyword>
<sequence>MGKGNKSEDESSCQKYGVPLYGAAWVPPAAAVKEDSAAESETPASDTVNRHVVLAGGGGEGHSGIPNAILLSAFDFESNSLSDQPVAKHGTASDLPYRIAVHPGGEGVICSFPKSCRWFEWESATSTDKHTLSLKRSEKVLEQLEDVGQQLAMTFNDDGSLLAVVGGGEAVLPLPEQIYVLNFKVTVQDGKLRVFKWPAMESTLSEANAHNSVKDLDFSPDGKFLVSVGSGPGRIWNVATSTSVASLPKENDEIFGFCRFSRTTDTDQVLYITAMRDKGGYIVKWNTTSWKRISSTHVVRDPVSAFNVSPDGKLLAMALVSASLDSSARVTLIKDKKKDGMDSLVFYACKNKFSNYLRNELVDHSTHHFTGCSCILCDKQEAIDVALDFVEPVLQVTGDLLLPNYYLKILIQILMAILVLDRNDASAIEPISCAAQYY</sequence>
<keyword evidence="6" id="KW-0256">Endoplasmic reticulum</keyword>
<evidence type="ECO:0000256" key="2">
    <source>
        <dbReference type="ARBA" id="ARBA00022448"/>
    </source>
</evidence>
<name>A0AAE2BWB2_9LAMI</name>
<evidence type="ECO:0000256" key="10">
    <source>
        <dbReference type="ARBA" id="ARBA00023136"/>
    </source>
</evidence>
<keyword evidence="2" id="KW-0813">Transport</keyword>
<proteinExistence type="predicted"/>
<keyword evidence="4" id="KW-0812">Transmembrane</keyword>
<evidence type="ECO:0000256" key="1">
    <source>
        <dbReference type="ARBA" id="ARBA00004389"/>
    </source>
</evidence>
<dbReference type="EMBL" id="JACGWL010000006">
    <property type="protein sequence ID" value="KAK4400038.1"/>
    <property type="molecule type" value="Genomic_DNA"/>
</dbReference>
<dbReference type="GO" id="GO:0003400">
    <property type="term" value="P:regulation of COPII vesicle coating"/>
    <property type="evidence" value="ECO:0007669"/>
    <property type="project" value="TreeGrafter"/>
</dbReference>
<dbReference type="Proteomes" id="UP001289374">
    <property type="component" value="Unassembled WGS sequence"/>
</dbReference>
<dbReference type="InterPro" id="IPR045260">
    <property type="entry name" value="Sec12-like"/>
</dbReference>
<dbReference type="Gene3D" id="2.130.10.10">
    <property type="entry name" value="YVTN repeat-like/Quinoprotein amine dehydrogenase"/>
    <property type="match status" value="1"/>
</dbReference>
<keyword evidence="8" id="KW-0653">Protein transport</keyword>
<evidence type="ECO:0000313" key="12">
    <source>
        <dbReference type="Proteomes" id="UP001289374"/>
    </source>
</evidence>
<evidence type="ECO:0000256" key="3">
    <source>
        <dbReference type="ARBA" id="ARBA00022574"/>
    </source>
</evidence>
<dbReference type="InterPro" id="IPR015943">
    <property type="entry name" value="WD40/YVTN_repeat-like_dom_sf"/>
</dbReference>
<accession>A0AAE2BWB2</accession>
<evidence type="ECO:0000256" key="9">
    <source>
        <dbReference type="ARBA" id="ARBA00022989"/>
    </source>
</evidence>
<dbReference type="SUPFAM" id="SSF50978">
    <property type="entry name" value="WD40 repeat-like"/>
    <property type="match status" value="1"/>
</dbReference>
<dbReference type="InterPro" id="IPR036322">
    <property type="entry name" value="WD40_repeat_dom_sf"/>
</dbReference>
<dbReference type="AlphaFoldDB" id="A0AAE2BWB2"/>
<dbReference type="PANTHER" id="PTHR23284:SF0">
    <property type="entry name" value="PROLACTIN REGULATORY ELEMENT-BINDING PROTEIN"/>
    <property type="match status" value="1"/>
</dbReference>
<keyword evidence="12" id="KW-1185">Reference proteome</keyword>
<dbReference type="InterPro" id="IPR001680">
    <property type="entry name" value="WD40_rpt"/>
</dbReference>
<evidence type="ECO:0000256" key="6">
    <source>
        <dbReference type="ARBA" id="ARBA00022824"/>
    </source>
</evidence>
<protein>
    <submittedName>
        <fullName evidence="11">SEC12-like protein 2</fullName>
    </submittedName>
</protein>
<keyword evidence="7" id="KW-0931">ER-Golgi transport</keyword>
<dbReference type="GO" id="GO:0006888">
    <property type="term" value="P:endoplasmic reticulum to Golgi vesicle-mediated transport"/>
    <property type="evidence" value="ECO:0007669"/>
    <property type="project" value="TreeGrafter"/>
</dbReference>
<organism evidence="11 12">
    <name type="scientific">Sesamum angolense</name>
    <dbReference type="NCBI Taxonomy" id="2727404"/>
    <lineage>
        <taxon>Eukaryota</taxon>
        <taxon>Viridiplantae</taxon>
        <taxon>Streptophyta</taxon>
        <taxon>Embryophyta</taxon>
        <taxon>Tracheophyta</taxon>
        <taxon>Spermatophyta</taxon>
        <taxon>Magnoliopsida</taxon>
        <taxon>eudicotyledons</taxon>
        <taxon>Gunneridae</taxon>
        <taxon>Pentapetalae</taxon>
        <taxon>asterids</taxon>
        <taxon>lamiids</taxon>
        <taxon>Lamiales</taxon>
        <taxon>Pedaliaceae</taxon>
        <taxon>Sesamum</taxon>
    </lineage>
</organism>
<dbReference type="PANTHER" id="PTHR23284">
    <property type="entry name" value="PROLACTIN REGULATORY ELEMENT BINDING PROTEIN"/>
    <property type="match status" value="1"/>
</dbReference>
<dbReference type="GO" id="GO:0005085">
    <property type="term" value="F:guanyl-nucleotide exchange factor activity"/>
    <property type="evidence" value="ECO:0007669"/>
    <property type="project" value="InterPro"/>
</dbReference>
<keyword evidence="5" id="KW-0677">Repeat</keyword>
<evidence type="ECO:0000256" key="8">
    <source>
        <dbReference type="ARBA" id="ARBA00022927"/>
    </source>
</evidence>
<dbReference type="GO" id="GO:0005789">
    <property type="term" value="C:endoplasmic reticulum membrane"/>
    <property type="evidence" value="ECO:0007669"/>
    <property type="project" value="UniProtKB-SubCell"/>
</dbReference>
<evidence type="ECO:0000313" key="11">
    <source>
        <dbReference type="EMBL" id="KAK4400038.1"/>
    </source>
</evidence>
<keyword evidence="9" id="KW-1133">Transmembrane helix</keyword>